<gene>
    <name evidence="2" type="ORF">M513_10987</name>
    <name evidence="3" type="ORF">M514_10987</name>
</gene>
<evidence type="ECO:0000313" key="3">
    <source>
        <dbReference type="EMBL" id="KFD61732.1"/>
    </source>
</evidence>
<dbReference type="Proteomes" id="UP000030764">
    <property type="component" value="Unassembled WGS sequence"/>
</dbReference>
<evidence type="ECO:0000313" key="4">
    <source>
        <dbReference type="Proteomes" id="UP000030764"/>
    </source>
</evidence>
<keyword evidence="1" id="KW-0732">Signal</keyword>
<proteinExistence type="predicted"/>
<dbReference type="AlphaFoldDB" id="A0A085MWY6"/>
<name>A0A085MWY6_9BILA</name>
<keyword evidence="4" id="KW-1185">Reference proteome</keyword>
<evidence type="ECO:0000313" key="2">
    <source>
        <dbReference type="EMBL" id="KFD48149.1"/>
    </source>
</evidence>
<feature type="chain" id="PRO_5010405311" description="Glucuronosyltransferase" evidence="1">
    <location>
        <begin position="25"/>
        <end position="73"/>
    </location>
</feature>
<evidence type="ECO:0000256" key="1">
    <source>
        <dbReference type="SAM" id="SignalP"/>
    </source>
</evidence>
<accession>A0A085MWY6</accession>
<dbReference type="EMBL" id="KL367613">
    <property type="protein sequence ID" value="KFD61732.1"/>
    <property type="molecule type" value="Genomic_DNA"/>
</dbReference>
<reference evidence="3 4" key="1">
    <citation type="journal article" date="2014" name="Nat. Genet.">
        <title>Genome and transcriptome of the porcine whipworm Trichuris suis.</title>
        <authorList>
            <person name="Jex A.R."/>
            <person name="Nejsum P."/>
            <person name="Schwarz E.M."/>
            <person name="Hu L."/>
            <person name="Young N.D."/>
            <person name="Hall R.S."/>
            <person name="Korhonen P.K."/>
            <person name="Liao S."/>
            <person name="Thamsborg S."/>
            <person name="Xia J."/>
            <person name="Xu P."/>
            <person name="Wang S."/>
            <person name="Scheerlinck J.P."/>
            <person name="Hofmann A."/>
            <person name="Sternberg P.W."/>
            <person name="Wang J."/>
            <person name="Gasser R.B."/>
        </authorList>
    </citation>
    <scope>NUCLEOTIDE SEQUENCE [LARGE SCALE GENOMIC DNA]</scope>
    <source>
        <strain evidence="3">DCEP-RM93F</strain>
        <strain evidence="2">DCEP-RM93M</strain>
    </source>
</reference>
<feature type="signal peptide" evidence="1">
    <location>
        <begin position="1"/>
        <end position="24"/>
    </location>
</feature>
<protein>
    <recommendedName>
        <fullName evidence="5">Glucuronosyltransferase</fullName>
    </recommendedName>
</protein>
<organism evidence="3">
    <name type="scientific">Trichuris suis</name>
    <name type="common">pig whipworm</name>
    <dbReference type="NCBI Taxonomy" id="68888"/>
    <lineage>
        <taxon>Eukaryota</taxon>
        <taxon>Metazoa</taxon>
        <taxon>Ecdysozoa</taxon>
        <taxon>Nematoda</taxon>
        <taxon>Enoplea</taxon>
        <taxon>Dorylaimia</taxon>
        <taxon>Trichinellida</taxon>
        <taxon>Trichuridae</taxon>
        <taxon>Trichuris</taxon>
    </lineage>
</organism>
<sequence length="73" mass="8374">MIKHAIPIITILMISLHVMKTVKAKNILFMPAVATPSHVKSMLPLAEELHNDDHDVSLVQYYNEGEKNYLRFN</sequence>
<evidence type="ECO:0008006" key="5">
    <source>
        <dbReference type="Google" id="ProtNLM"/>
    </source>
</evidence>
<dbReference type="SUPFAM" id="SSF53756">
    <property type="entry name" value="UDP-Glycosyltransferase/glycogen phosphorylase"/>
    <property type="match status" value="1"/>
</dbReference>
<dbReference type="Proteomes" id="UP000030758">
    <property type="component" value="Unassembled WGS sequence"/>
</dbReference>
<dbReference type="EMBL" id="KL363302">
    <property type="protein sequence ID" value="KFD48149.1"/>
    <property type="molecule type" value="Genomic_DNA"/>
</dbReference>